<dbReference type="AlphaFoldDB" id="A0A414D4U6"/>
<sequence length="78" mass="8806">MEGSGGAAYSNWTYYEYKNGELKVKETVFTDDSIPGQTYYYSKDSEPAAASSDAISEADAKKIINKYTYEKIQYNAFK</sequence>
<proteinExistence type="predicted"/>
<evidence type="ECO:0000313" key="1">
    <source>
        <dbReference type="EMBL" id="RHD04593.1"/>
    </source>
</evidence>
<dbReference type="Proteomes" id="UP000284794">
    <property type="component" value="Unassembled WGS sequence"/>
</dbReference>
<name>A0A414D4U6_9FIRM</name>
<accession>A0A414D4U6</accession>
<comment type="caution">
    <text evidence="1">The sequence shown here is derived from an EMBL/GenBank/DDBJ whole genome shotgun (WGS) entry which is preliminary data.</text>
</comment>
<dbReference type="EMBL" id="QSIS01000028">
    <property type="protein sequence ID" value="RHD04593.1"/>
    <property type="molecule type" value="Genomic_DNA"/>
</dbReference>
<evidence type="ECO:0000313" key="2">
    <source>
        <dbReference type="Proteomes" id="UP000284794"/>
    </source>
</evidence>
<protein>
    <submittedName>
        <fullName evidence="1">Uncharacterized protein</fullName>
    </submittedName>
</protein>
<organism evidence="1 2">
    <name type="scientific">Lachnospira eligens</name>
    <dbReference type="NCBI Taxonomy" id="39485"/>
    <lineage>
        <taxon>Bacteria</taxon>
        <taxon>Bacillati</taxon>
        <taxon>Bacillota</taxon>
        <taxon>Clostridia</taxon>
        <taxon>Lachnospirales</taxon>
        <taxon>Lachnospiraceae</taxon>
        <taxon>Lachnospira</taxon>
    </lineage>
</organism>
<gene>
    <name evidence="1" type="ORF">DW811_14105</name>
</gene>
<reference evidence="1 2" key="1">
    <citation type="submission" date="2018-08" db="EMBL/GenBank/DDBJ databases">
        <title>A genome reference for cultivated species of the human gut microbiota.</title>
        <authorList>
            <person name="Zou Y."/>
            <person name="Xue W."/>
            <person name="Luo G."/>
        </authorList>
    </citation>
    <scope>NUCLEOTIDE SEQUENCE [LARGE SCALE GENOMIC DNA]</scope>
    <source>
        <strain evidence="1 2">AM32-2AC</strain>
    </source>
</reference>